<comment type="caution">
    <text evidence="1">The sequence shown here is derived from an EMBL/GenBank/DDBJ whole genome shotgun (WGS) entry which is preliminary data.</text>
</comment>
<protein>
    <recommendedName>
        <fullName evidence="3">Transposase</fullName>
    </recommendedName>
</protein>
<evidence type="ECO:0000313" key="2">
    <source>
        <dbReference type="Proteomes" id="UP001549146"/>
    </source>
</evidence>
<organism evidence="1 2">
    <name type="scientific">Moheibacter stercoris</name>
    <dbReference type="NCBI Taxonomy" id="1628251"/>
    <lineage>
        <taxon>Bacteria</taxon>
        <taxon>Pseudomonadati</taxon>
        <taxon>Bacteroidota</taxon>
        <taxon>Flavobacteriia</taxon>
        <taxon>Flavobacteriales</taxon>
        <taxon>Weeksellaceae</taxon>
        <taxon>Moheibacter</taxon>
    </lineage>
</organism>
<name>A0ABV2LVQ0_9FLAO</name>
<gene>
    <name evidence="1" type="ORF">ABID46_002218</name>
</gene>
<evidence type="ECO:0008006" key="3">
    <source>
        <dbReference type="Google" id="ProtNLM"/>
    </source>
</evidence>
<sequence length="37" mass="4577">MYNNDRPHWSNHMLTPNQMHQKDNVKYRTYKKKTVAT</sequence>
<evidence type="ECO:0000313" key="1">
    <source>
        <dbReference type="EMBL" id="MET3732628.1"/>
    </source>
</evidence>
<dbReference type="EMBL" id="JBEPMO010000016">
    <property type="protein sequence ID" value="MET3732628.1"/>
    <property type="molecule type" value="Genomic_DNA"/>
</dbReference>
<proteinExistence type="predicted"/>
<dbReference type="Proteomes" id="UP001549146">
    <property type="component" value="Unassembled WGS sequence"/>
</dbReference>
<keyword evidence="2" id="KW-1185">Reference proteome</keyword>
<reference evidence="1 2" key="1">
    <citation type="submission" date="2024-06" db="EMBL/GenBank/DDBJ databases">
        <title>Genomic Encyclopedia of Type Strains, Phase IV (KMG-IV): sequencing the most valuable type-strain genomes for metagenomic binning, comparative biology and taxonomic classification.</title>
        <authorList>
            <person name="Goeker M."/>
        </authorList>
    </citation>
    <scope>NUCLEOTIDE SEQUENCE [LARGE SCALE GENOMIC DNA]</scope>
    <source>
        <strain evidence="1 2">DSM 29388</strain>
    </source>
</reference>
<accession>A0ABV2LVQ0</accession>